<feature type="transmembrane region" description="Helical" evidence="6">
    <location>
        <begin position="158"/>
        <end position="179"/>
    </location>
</feature>
<evidence type="ECO:0000256" key="6">
    <source>
        <dbReference type="SAM" id="Phobius"/>
    </source>
</evidence>
<dbReference type="RefSeq" id="WP_311428007.1">
    <property type="nucleotide sequence ID" value="NZ_JAVRIA010000006.1"/>
</dbReference>
<comment type="subcellular location">
    <subcellularLocation>
        <location evidence="1">Cell membrane</location>
        <topology evidence="1">Multi-pass membrane protein</topology>
    </subcellularLocation>
</comment>
<accession>A0ABU2YNI6</accession>
<gene>
    <name evidence="7" type="ORF">RM697_11320</name>
</gene>
<evidence type="ECO:0000256" key="4">
    <source>
        <dbReference type="ARBA" id="ARBA00022989"/>
    </source>
</evidence>
<feature type="transmembrane region" description="Helical" evidence="6">
    <location>
        <begin position="345"/>
        <end position="363"/>
    </location>
</feature>
<name>A0ABU2YNI6_9FLAO</name>
<sequence>MKKFQNYINNNVLFKVADLNTATIITRIIAGILTSKAIAIFIGAEGLALIGNLRNFLSAIQSLSILGMYKGLVKMIGRIKSDVSELSKAISTTYYLGFFTTIILAFLSYYNAEYINDFLFSDNYNYTYIIEILAIVLPFYSLNMFVFAIMNGFSKFRMLLVINIIGQVFGLLITLLLIWQNKIDGALIAAVIAPSLAFLITLVGIANQRNLMGIIKLKAIDGSVIKTLSPYMLMTVVTAVALPMIYILIRNYIIDNVGIKEAGYWEAMNRISDYYLMFVNSLLALYILPRFSEIKGKKAFRDEVFGFYKSVIPFFIGGLILIYFLRSFIINIVFTDEFAPTESLFVWQLAGDLIKVLSVVIVYKFLAKKMYWHFIILEVFLFVILYVSSVYLIDIYGIEGAVIGHFITYIMYFGIVLLIFGSSLFGVIQEEN</sequence>
<evidence type="ECO:0000256" key="3">
    <source>
        <dbReference type="ARBA" id="ARBA00022692"/>
    </source>
</evidence>
<dbReference type="CDD" id="cd13125">
    <property type="entry name" value="MATE_like_10"/>
    <property type="match status" value="1"/>
</dbReference>
<dbReference type="InterPro" id="IPR050833">
    <property type="entry name" value="Poly_Biosynth_Transport"/>
</dbReference>
<keyword evidence="5 6" id="KW-0472">Membrane</keyword>
<dbReference type="Proteomes" id="UP001259492">
    <property type="component" value="Unassembled WGS sequence"/>
</dbReference>
<keyword evidence="8" id="KW-1185">Reference proteome</keyword>
<dbReference type="PANTHER" id="PTHR30250">
    <property type="entry name" value="PST FAMILY PREDICTED COLANIC ACID TRANSPORTER"/>
    <property type="match status" value="1"/>
</dbReference>
<organism evidence="7 8">
    <name type="scientific">Microcosmobacter mediterraneus</name>
    <dbReference type="NCBI Taxonomy" id="3075607"/>
    <lineage>
        <taxon>Bacteria</taxon>
        <taxon>Pseudomonadati</taxon>
        <taxon>Bacteroidota</taxon>
        <taxon>Flavobacteriia</taxon>
        <taxon>Flavobacteriales</taxon>
        <taxon>Flavobacteriaceae</taxon>
        <taxon>Microcosmobacter</taxon>
    </lineage>
</organism>
<dbReference type="Pfam" id="PF13440">
    <property type="entry name" value="Polysacc_synt_3"/>
    <property type="match status" value="1"/>
</dbReference>
<comment type="caution">
    <text evidence="7">The sequence shown here is derived from an EMBL/GenBank/DDBJ whole genome shotgun (WGS) entry which is preliminary data.</text>
</comment>
<feature type="transmembrane region" description="Helical" evidence="6">
    <location>
        <begin position="56"/>
        <end position="73"/>
    </location>
</feature>
<feature type="transmembrane region" description="Helical" evidence="6">
    <location>
        <begin position="94"/>
        <end position="112"/>
    </location>
</feature>
<protein>
    <submittedName>
        <fullName evidence="7">O-antigen translocase</fullName>
    </submittedName>
</protein>
<keyword evidence="4 6" id="KW-1133">Transmembrane helix</keyword>
<feature type="transmembrane region" description="Helical" evidence="6">
    <location>
        <begin position="274"/>
        <end position="292"/>
    </location>
</feature>
<dbReference type="InterPro" id="IPR044550">
    <property type="entry name" value="WzxE"/>
</dbReference>
<keyword evidence="3 6" id="KW-0812">Transmembrane</keyword>
<evidence type="ECO:0000256" key="1">
    <source>
        <dbReference type="ARBA" id="ARBA00004651"/>
    </source>
</evidence>
<dbReference type="EMBL" id="JAVRIA010000006">
    <property type="protein sequence ID" value="MDT0559244.1"/>
    <property type="molecule type" value="Genomic_DNA"/>
</dbReference>
<evidence type="ECO:0000256" key="2">
    <source>
        <dbReference type="ARBA" id="ARBA00022475"/>
    </source>
</evidence>
<feature type="transmembrane region" description="Helical" evidence="6">
    <location>
        <begin position="370"/>
        <end position="393"/>
    </location>
</feature>
<evidence type="ECO:0000256" key="5">
    <source>
        <dbReference type="ARBA" id="ARBA00023136"/>
    </source>
</evidence>
<feature type="transmembrane region" description="Helical" evidence="6">
    <location>
        <begin position="21"/>
        <end position="44"/>
    </location>
</feature>
<keyword evidence="2" id="KW-1003">Cell membrane</keyword>
<evidence type="ECO:0000313" key="8">
    <source>
        <dbReference type="Proteomes" id="UP001259492"/>
    </source>
</evidence>
<feature type="transmembrane region" description="Helical" evidence="6">
    <location>
        <begin position="304"/>
        <end position="325"/>
    </location>
</feature>
<dbReference type="PANTHER" id="PTHR30250:SF30">
    <property type="entry name" value="LIPID III FLIPPASE"/>
    <property type="match status" value="1"/>
</dbReference>
<feature type="transmembrane region" description="Helical" evidence="6">
    <location>
        <begin position="124"/>
        <end position="146"/>
    </location>
</feature>
<proteinExistence type="predicted"/>
<feature type="transmembrane region" description="Helical" evidence="6">
    <location>
        <begin position="185"/>
        <end position="207"/>
    </location>
</feature>
<feature type="transmembrane region" description="Helical" evidence="6">
    <location>
        <begin position="405"/>
        <end position="428"/>
    </location>
</feature>
<feature type="transmembrane region" description="Helical" evidence="6">
    <location>
        <begin position="228"/>
        <end position="254"/>
    </location>
</feature>
<reference evidence="7 8" key="1">
    <citation type="submission" date="2023-09" db="EMBL/GenBank/DDBJ databases">
        <authorList>
            <person name="Rey-Velasco X."/>
        </authorList>
    </citation>
    <scope>NUCLEOTIDE SEQUENCE [LARGE SCALE GENOMIC DNA]</scope>
    <source>
        <strain evidence="7 8">W332</strain>
    </source>
</reference>
<evidence type="ECO:0000313" key="7">
    <source>
        <dbReference type="EMBL" id="MDT0559244.1"/>
    </source>
</evidence>